<organism evidence="1 2">
    <name type="scientific">Ancylomarina subtilis</name>
    <dbReference type="NCBI Taxonomy" id="1639035"/>
    <lineage>
        <taxon>Bacteria</taxon>
        <taxon>Pseudomonadati</taxon>
        <taxon>Bacteroidota</taxon>
        <taxon>Bacteroidia</taxon>
        <taxon>Marinilabiliales</taxon>
        <taxon>Marinifilaceae</taxon>
        <taxon>Ancylomarina</taxon>
    </lineage>
</organism>
<dbReference type="AlphaFoldDB" id="A0A4V6MEK2"/>
<evidence type="ECO:0000313" key="2">
    <source>
        <dbReference type="Proteomes" id="UP000293562"/>
    </source>
</evidence>
<dbReference type="EMBL" id="SHKN01000001">
    <property type="protein sequence ID" value="RZT96645.1"/>
    <property type="molecule type" value="Genomic_DNA"/>
</dbReference>
<dbReference type="RefSeq" id="WP_130306638.1">
    <property type="nucleotide sequence ID" value="NZ_SHKN01000001.1"/>
</dbReference>
<sequence>MKDVKRFISWICEYEFMWAEIHQGNNGFEVSIYNECYSESSNYPINPNDKDVWIKLQEDINNGYNDDDEIEMLNDYKNHIRKLILDVVFK</sequence>
<name>A0A4V6MEK2_9BACT</name>
<gene>
    <name evidence="1" type="ORF">EV201_1286</name>
</gene>
<reference evidence="1 2" key="1">
    <citation type="submission" date="2019-02" db="EMBL/GenBank/DDBJ databases">
        <title>Genomic Encyclopedia of Type Strains, Phase IV (KMG-IV): sequencing the most valuable type-strain genomes for metagenomic binning, comparative biology and taxonomic classification.</title>
        <authorList>
            <person name="Goeker M."/>
        </authorList>
    </citation>
    <scope>NUCLEOTIDE SEQUENCE [LARGE SCALE GENOMIC DNA]</scope>
    <source>
        <strain evidence="1 2">DSM 28825</strain>
    </source>
</reference>
<accession>A0A4V6MEK2</accession>
<dbReference type="Proteomes" id="UP000293562">
    <property type="component" value="Unassembled WGS sequence"/>
</dbReference>
<comment type="caution">
    <text evidence="1">The sequence shown here is derived from an EMBL/GenBank/DDBJ whole genome shotgun (WGS) entry which is preliminary data.</text>
</comment>
<evidence type="ECO:0000313" key="1">
    <source>
        <dbReference type="EMBL" id="RZT96645.1"/>
    </source>
</evidence>
<proteinExistence type="predicted"/>
<keyword evidence="2" id="KW-1185">Reference proteome</keyword>
<protein>
    <submittedName>
        <fullName evidence="1">Uncharacterized protein</fullName>
    </submittedName>
</protein>